<name>A0A3E1NQ85_9BACT</name>
<evidence type="ECO:0000313" key="2">
    <source>
        <dbReference type="Proteomes" id="UP000261284"/>
    </source>
</evidence>
<sequence>MIIKSRRKNNKDLTPAEQDKLRQLTQPYGCLVYASQQTGIIPDTIRNILTRGAGKAEYVDKIRSFIIAETKVLPVIGTHNTP</sequence>
<dbReference type="Proteomes" id="UP000261284">
    <property type="component" value="Unassembled WGS sequence"/>
</dbReference>
<protein>
    <submittedName>
        <fullName evidence="1">Uncharacterized protein</fullName>
    </submittedName>
</protein>
<keyword evidence="2" id="KW-1185">Reference proteome</keyword>
<reference evidence="1 2" key="1">
    <citation type="submission" date="2018-08" db="EMBL/GenBank/DDBJ databases">
        <title>Chitinophagaceae sp. K23C18032701, a novel bacterium isolated from forest soil.</title>
        <authorList>
            <person name="Wang C."/>
        </authorList>
    </citation>
    <scope>NUCLEOTIDE SEQUENCE [LARGE SCALE GENOMIC DNA]</scope>
    <source>
        <strain evidence="1 2">K23C18032701</strain>
    </source>
</reference>
<dbReference type="AlphaFoldDB" id="A0A3E1NQ85"/>
<dbReference type="EMBL" id="QTJU01000001">
    <property type="protein sequence ID" value="RFM30067.1"/>
    <property type="molecule type" value="Genomic_DNA"/>
</dbReference>
<evidence type="ECO:0000313" key="1">
    <source>
        <dbReference type="EMBL" id="RFM30067.1"/>
    </source>
</evidence>
<gene>
    <name evidence="1" type="ORF">DXN05_03585</name>
</gene>
<accession>A0A3E1NQ85</accession>
<proteinExistence type="predicted"/>
<dbReference type="RefSeq" id="WP_116845823.1">
    <property type="nucleotide sequence ID" value="NZ_QTJU01000001.1"/>
</dbReference>
<comment type="caution">
    <text evidence="1">The sequence shown here is derived from an EMBL/GenBank/DDBJ whole genome shotgun (WGS) entry which is preliminary data.</text>
</comment>
<organism evidence="1 2">
    <name type="scientific">Deminuibacter soli</name>
    <dbReference type="NCBI Taxonomy" id="2291815"/>
    <lineage>
        <taxon>Bacteria</taxon>
        <taxon>Pseudomonadati</taxon>
        <taxon>Bacteroidota</taxon>
        <taxon>Chitinophagia</taxon>
        <taxon>Chitinophagales</taxon>
        <taxon>Chitinophagaceae</taxon>
        <taxon>Deminuibacter</taxon>
    </lineage>
</organism>